<reference evidence="1 2" key="1">
    <citation type="submission" date="2017-05" db="EMBL/GenBank/DDBJ databases">
        <authorList>
            <person name="Varghese N."/>
            <person name="Submissions S."/>
        </authorList>
    </citation>
    <scope>NUCLEOTIDE SEQUENCE [LARGE SCALE GENOMIC DNA]</scope>
    <source>
        <strain evidence="1 2">DSM 100094</strain>
    </source>
</reference>
<dbReference type="Proteomes" id="UP000319014">
    <property type="component" value="Unassembled WGS sequence"/>
</dbReference>
<proteinExistence type="predicted"/>
<accession>A0A521ENV7</accession>
<sequence length="56" mass="6434">MMNDAGKMRDQDIERTLSRLREQALDEPIPARIRDLAMQLDHVLAQASRDHCDTAD</sequence>
<keyword evidence="2" id="KW-1185">Reference proteome</keyword>
<dbReference type="EMBL" id="FXTK01000014">
    <property type="protein sequence ID" value="SMO85598.1"/>
    <property type="molecule type" value="Genomic_DNA"/>
</dbReference>
<organism evidence="1 2">
    <name type="scientific">Paracoccus laeviglucosivorans</name>
    <dbReference type="NCBI Taxonomy" id="1197861"/>
    <lineage>
        <taxon>Bacteria</taxon>
        <taxon>Pseudomonadati</taxon>
        <taxon>Pseudomonadota</taxon>
        <taxon>Alphaproteobacteria</taxon>
        <taxon>Rhodobacterales</taxon>
        <taxon>Paracoccaceae</taxon>
        <taxon>Paracoccus</taxon>
    </lineage>
</organism>
<evidence type="ECO:0008006" key="3">
    <source>
        <dbReference type="Google" id="ProtNLM"/>
    </source>
</evidence>
<protein>
    <recommendedName>
        <fullName evidence="3">Anti-sigma factor NepR domain-containing protein</fullName>
    </recommendedName>
</protein>
<evidence type="ECO:0000313" key="1">
    <source>
        <dbReference type="EMBL" id="SMO85598.1"/>
    </source>
</evidence>
<gene>
    <name evidence="1" type="ORF">SAMN06265221_11469</name>
</gene>
<name>A0A521ENV7_9RHOB</name>
<evidence type="ECO:0000313" key="2">
    <source>
        <dbReference type="Proteomes" id="UP000319014"/>
    </source>
</evidence>
<dbReference type="AlphaFoldDB" id="A0A521ENV7"/>